<feature type="region of interest" description="Disordered" evidence="2">
    <location>
        <begin position="239"/>
        <end position="262"/>
    </location>
</feature>
<dbReference type="Pfam" id="PF00515">
    <property type="entry name" value="TPR_1"/>
    <property type="match status" value="1"/>
</dbReference>
<accession>A0A1F7IJ50</accession>
<sequence>MENVEQLEEQAVDAAMHFSWQFAIEINKKILKLDKKNLAANLRLGFSYIQLQKLDDAKKYYRKALKIQPNSSVANVNLERIKVLQLKSSKKNKNPQIYLDPNLFLEISGKTKSVTLVNLGQKNTLAALSVGQEIFLKIKKRKVEVRTSENEYVGSLPDDLSRRLLVFLKAKSKYRVFVKDASLGRITVFIREEKKGKKVQHYLSFPQNIQSKMEDMTYEKEGSEDTEEETVLDLEKLAETLTSEEKEYLPYKPEEDEEESEE</sequence>
<dbReference type="InterPro" id="IPR011990">
    <property type="entry name" value="TPR-like_helical_dom_sf"/>
</dbReference>
<organism evidence="3 4">
    <name type="scientific">Candidatus Roizmanbacteria bacterium RIFCSPLOWO2_01_FULL_37_16</name>
    <dbReference type="NCBI Taxonomy" id="1802058"/>
    <lineage>
        <taxon>Bacteria</taxon>
        <taxon>Candidatus Roizmaniibacteriota</taxon>
    </lineage>
</organism>
<feature type="repeat" description="TPR" evidence="1">
    <location>
        <begin position="38"/>
        <end position="71"/>
    </location>
</feature>
<feature type="compositionally biased region" description="Basic and acidic residues" evidence="2">
    <location>
        <begin position="239"/>
        <end position="253"/>
    </location>
</feature>
<dbReference type="PROSITE" id="PS50293">
    <property type="entry name" value="TPR_REGION"/>
    <property type="match status" value="1"/>
</dbReference>
<evidence type="ECO:0000313" key="4">
    <source>
        <dbReference type="Proteomes" id="UP000178040"/>
    </source>
</evidence>
<dbReference type="Proteomes" id="UP000178040">
    <property type="component" value="Unassembled WGS sequence"/>
</dbReference>
<dbReference type="EMBL" id="MGAI01000053">
    <property type="protein sequence ID" value="OGK43370.1"/>
    <property type="molecule type" value="Genomic_DNA"/>
</dbReference>
<protein>
    <submittedName>
        <fullName evidence="3">Uncharacterized protein</fullName>
    </submittedName>
</protein>
<dbReference type="SMART" id="SM00028">
    <property type="entry name" value="TPR"/>
    <property type="match status" value="1"/>
</dbReference>
<evidence type="ECO:0000256" key="1">
    <source>
        <dbReference type="PROSITE-ProRule" id="PRU00339"/>
    </source>
</evidence>
<dbReference type="AlphaFoldDB" id="A0A1F7IJ50"/>
<proteinExistence type="predicted"/>
<dbReference type="SUPFAM" id="SSF48452">
    <property type="entry name" value="TPR-like"/>
    <property type="match status" value="1"/>
</dbReference>
<dbReference type="PROSITE" id="PS50005">
    <property type="entry name" value="TPR"/>
    <property type="match status" value="1"/>
</dbReference>
<comment type="caution">
    <text evidence="3">The sequence shown here is derived from an EMBL/GenBank/DDBJ whole genome shotgun (WGS) entry which is preliminary data.</text>
</comment>
<dbReference type="Gene3D" id="1.25.40.10">
    <property type="entry name" value="Tetratricopeptide repeat domain"/>
    <property type="match status" value="1"/>
</dbReference>
<reference evidence="3 4" key="1">
    <citation type="journal article" date="2016" name="Nat. Commun.">
        <title>Thousands of microbial genomes shed light on interconnected biogeochemical processes in an aquifer system.</title>
        <authorList>
            <person name="Anantharaman K."/>
            <person name="Brown C.T."/>
            <person name="Hug L.A."/>
            <person name="Sharon I."/>
            <person name="Castelle C.J."/>
            <person name="Probst A.J."/>
            <person name="Thomas B.C."/>
            <person name="Singh A."/>
            <person name="Wilkins M.J."/>
            <person name="Karaoz U."/>
            <person name="Brodie E.L."/>
            <person name="Williams K.H."/>
            <person name="Hubbard S.S."/>
            <person name="Banfield J.F."/>
        </authorList>
    </citation>
    <scope>NUCLEOTIDE SEQUENCE [LARGE SCALE GENOMIC DNA]</scope>
</reference>
<evidence type="ECO:0000256" key="2">
    <source>
        <dbReference type="SAM" id="MobiDB-lite"/>
    </source>
</evidence>
<name>A0A1F7IJ50_9BACT</name>
<keyword evidence="1" id="KW-0802">TPR repeat</keyword>
<evidence type="ECO:0000313" key="3">
    <source>
        <dbReference type="EMBL" id="OGK43370.1"/>
    </source>
</evidence>
<dbReference type="InterPro" id="IPR019734">
    <property type="entry name" value="TPR_rpt"/>
</dbReference>
<gene>
    <name evidence="3" type="ORF">A3B40_01070</name>
</gene>